<dbReference type="GO" id="GO:0030638">
    <property type="term" value="P:polyketide metabolic process"/>
    <property type="evidence" value="ECO:0007669"/>
    <property type="project" value="InterPro"/>
</dbReference>
<dbReference type="SUPFAM" id="SSF54427">
    <property type="entry name" value="NTF2-like"/>
    <property type="match status" value="1"/>
</dbReference>
<dbReference type="InterPro" id="IPR032710">
    <property type="entry name" value="NTF2-like_dom_sf"/>
</dbReference>
<comment type="caution">
    <text evidence="2">The sequence shown here is derived from an EMBL/GenBank/DDBJ whole genome shotgun (WGS) entry which is preliminary data.</text>
</comment>
<dbReference type="PANTHER" id="PTHR38436:SF1">
    <property type="entry name" value="ESTER CYCLASE"/>
    <property type="match status" value="1"/>
</dbReference>
<dbReference type="EMBL" id="JEMC01003824">
    <property type="protein sequence ID" value="KYF78254.1"/>
    <property type="molecule type" value="Genomic_DNA"/>
</dbReference>
<proteinExistence type="predicted"/>
<feature type="signal peptide" evidence="1">
    <location>
        <begin position="1"/>
        <end position="24"/>
    </location>
</feature>
<gene>
    <name evidence="2" type="ORF">BE18_02175</name>
</gene>
<dbReference type="Proteomes" id="UP000075515">
    <property type="component" value="Unassembled WGS sequence"/>
</dbReference>
<sequence length="178" mass="19658">MARSTLKQAALSRRLLFLALTMVAGCAPLKARSPSSTGPTPDEAHHETVVRRYFDEVWSQGRLEVLDELLAPGYINHTPSTPNPPPGPGGLKPIVAAFRVAFPDLHFTIEDLVAKDDRVAVRVRMEGVHEGPLFGIAATHRRVSVEQINIELFRGGKIAEHWRVTDELGLMRQLGVVR</sequence>
<dbReference type="InterPro" id="IPR009959">
    <property type="entry name" value="Cyclase_SnoaL-like"/>
</dbReference>
<keyword evidence="1" id="KW-0732">Signal</keyword>
<evidence type="ECO:0000313" key="3">
    <source>
        <dbReference type="Proteomes" id="UP000075515"/>
    </source>
</evidence>
<accession>A0A150SMN3</accession>
<dbReference type="Pfam" id="PF07366">
    <property type="entry name" value="SnoaL"/>
    <property type="match status" value="1"/>
</dbReference>
<dbReference type="Gene3D" id="3.10.450.50">
    <property type="match status" value="1"/>
</dbReference>
<protein>
    <recommendedName>
        <fullName evidence="4">Ester cyclase</fullName>
    </recommendedName>
</protein>
<dbReference type="AlphaFoldDB" id="A0A150SMN3"/>
<dbReference type="PANTHER" id="PTHR38436">
    <property type="entry name" value="POLYKETIDE CYCLASE SNOAL-LIKE DOMAIN"/>
    <property type="match status" value="1"/>
</dbReference>
<evidence type="ECO:0000313" key="2">
    <source>
        <dbReference type="EMBL" id="KYF78254.1"/>
    </source>
</evidence>
<dbReference type="PROSITE" id="PS51257">
    <property type="entry name" value="PROKAR_LIPOPROTEIN"/>
    <property type="match status" value="1"/>
</dbReference>
<organism evidence="2 3">
    <name type="scientific">Sorangium cellulosum</name>
    <name type="common">Polyangium cellulosum</name>
    <dbReference type="NCBI Taxonomy" id="56"/>
    <lineage>
        <taxon>Bacteria</taxon>
        <taxon>Pseudomonadati</taxon>
        <taxon>Myxococcota</taxon>
        <taxon>Polyangia</taxon>
        <taxon>Polyangiales</taxon>
        <taxon>Polyangiaceae</taxon>
        <taxon>Sorangium</taxon>
    </lineage>
</organism>
<evidence type="ECO:0000256" key="1">
    <source>
        <dbReference type="SAM" id="SignalP"/>
    </source>
</evidence>
<reference evidence="2 3" key="1">
    <citation type="submission" date="2014-02" db="EMBL/GenBank/DDBJ databases">
        <title>The small core and large imbalanced accessory genome model reveals a collaborative survival strategy of Sorangium cellulosum strains in nature.</title>
        <authorList>
            <person name="Han K."/>
            <person name="Peng R."/>
            <person name="Blom J."/>
            <person name="Li Y.-Z."/>
        </authorList>
    </citation>
    <scope>NUCLEOTIDE SEQUENCE [LARGE SCALE GENOMIC DNA]</scope>
    <source>
        <strain evidence="2 3">So0149</strain>
    </source>
</reference>
<feature type="chain" id="PRO_5007569045" description="Ester cyclase" evidence="1">
    <location>
        <begin position="25"/>
        <end position="178"/>
    </location>
</feature>
<evidence type="ECO:0008006" key="4">
    <source>
        <dbReference type="Google" id="ProtNLM"/>
    </source>
</evidence>
<name>A0A150SMN3_SORCE</name>